<dbReference type="Pfam" id="PF11457">
    <property type="entry name" value="DUF3021"/>
    <property type="match status" value="1"/>
</dbReference>
<protein>
    <submittedName>
        <fullName evidence="2">DUF3021 domain-containing protein</fullName>
    </submittedName>
</protein>
<accession>A0A2N6QD47</accession>
<organism evidence="2 3">
    <name type="scientific">Staphylococcus pettenkoferi</name>
    <dbReference type="NCBI Taxonomy" id="170573"/>
    <lineage>
        <taxon>Bacteria</taxon>
        <taxon>Bacillati</taxon>
        <taxon>Bacillota</taxon>
        <taxon>Bacilli</taxon>
        <taxon>Bacillales</taxon>
        <taxon>Staphylococcaceae</taxon>
        <taxon>Staphylococcus</taxon>
    </lineage>
</organism>
<keyword evidence="1" id="KW-0472">Membrane</keyword>
<keyword evidence="1" id="KW-0812">Transmembrane</keyword>
<feature type="transmembrane region" description="Helical" evidence="1">
    <location>
        <begin position="12"/>
        <end position="32"/>
    </location>
</feature>
<feature type="transmembrane region" description="Helical" evidence="1">
    <location>
        <begin position="87"/>
        <end position="107"/>
    </location>
</feature>
<dbReference type="InterPro" id="IPR021560">
    <property type="entry name" value="DUF3021"/>
</dbReference>
<feature type="transmembrane region" description="Helical" evidence="1">
    <location>
        <begin position="52"/>
        <end position="75"/>
    </location>
</feature>
<dbReference type="EMBL" id="PNGG01000007">
    <property type="protein sequence ID" value="PMC17472.1"/>
    <property type="molecule type" value="Genomic_DNA"/>
</dbReference>
<feature type="transmembrane region" description="Helical" evidence="1">
    <location>
        <begin position="113"/>
        <end position="131"/>
    </location>
</feature>
<reference evidence="2 3" key="1">
    <citation type="submission" date="2017-09" db="EMBL/GenBank/DDBJ databases">
        <title>Bacterial strain isolated from the female urinary microbiota.</title>
        <authorList>
            <person name="Thomas-White K."/>
            <person name="Kumar N."/>
            <person name="Forster S."/>
            <person name="Putonti C."/>
            <person name="Lawley T."/>
            <person name="Wolfe A.J."/>
        </authorList>
    </citation>
    <scope>NUCLEOTIDE SEQUENCE [LARGE SCALE GENOMIC DNA]</scope>
    <source>
        <strain evidence="2 3">UMB0834</strain>
    </source>
</reference>
<evidence type="ECO:0000256" key="1">
    <source>
        <dbReference type="SAM" id="Phobius"/>
    </source>
</evidence>
<dbReference type="Proteomes" id="UP000235748">
    <property type="component" value="Unassembled WGS sequence"/>
</dbReference>
<sequence>MRGIFRSSMLGIIIGLALSLAFSFIFGHGHYYPQSSVSTMGQLYYAHLNEPTIMLVSIIIWALIGILFFVGGLLYERAEWSLWKITIAHFILMLGGFFPLAILAGWFPLKVAPIVSFVIVYVIIYSVIWIIQYHRNKKYVAEINRALNQRR</sequence>
<proteinExistence type="predicted"/>
<keyword evidence="1" id="KW-1133">Transmembrane helix</keyword>
<dbReference type="AlphaFoldDB" id="A0A2N6QD47"/>
<name>A0A2N6QD47_9STAP</name>
<comment type="caution">
    <text evidence="2">The sequence shown here is derived from an EMBL/GenBank/DDBJ whole genome shotgun (WGS) entry which is preliminary data.</text>
</comment>
<evidence type="ECO:0000313" key="2">
    <source>
        <dbReference type="EMBL" id="PMC17472.1"/>
    </source>
</evidence>
<gene>
    <name evidence="2" type="ORF">CJ235_10690</name>
</gene>
<dbReference type="RefSeq" id="WP_070504038.1">
    <property type="nucleotide sequence ID" value="NZ_JALCYA010000005.1"/>
</dbReference>
<evidence type="ECO:0000313" key="3">
    <source>
        <dbReference type="Proteomes" id="UP000235748"/>
    </source>
</evidence>
<dbReference type="STRING" id="170573.GCA_001076995_00807"/>